<comment type="similarity">
    <text evidence="1 6">Belongs to the sigma-70 factor family. ECF subfamily.</text>
</comment>
<evidence type="ECO:0000313" key="10">
    <source>
        <dbReference type="Proteomes" id="UP000770785"/>
    </source>
</evidence>
<dbReference type="SUPFAM" id="SSF88946">
    <property type="entry name" value="Sigma2 domain of RNA polymerase sigma factors"/>
    <property type="match status" value="1"/>
</dbReference>
<dbReference type="InterPro" id="IPR013325">
    <property type="entry name" value="RNA_pol_sigma_r2"/>
</dbReference>
<proteinExistence type="inferred from homology"/>
<dbReference type="SUPFAM" id="SSF88659">
    <property type="entry name" value="Sigma3 and sigma4 domains of RNA polymerase sigma factors"/>
    <property type="match status" value="1"/>
</dbReference>
<dbReference type="InterPro" id="IPR007627">
    <property type="entry name" value="RNA_pol_sigma70_r2"/>
</dbReference>
<evidence type="ECO:0000256" key="1">
    <source>
        <dbReference type="ARBA" id="ARBA00010641"/>
    </source>
</evidence>
<gene>
    <name evidence="9" type="ORF">GGR27_003289</name>
</gene>
<dbReference type="Gene3D" id="1.10.10.10">
    <property type="entry name" value="Winged helix-like DNA-binding domain superfamily/Winged helix DNA-binding domain"/>
    <property type="match status" value="1"/>
</dbReference>
<evidence type="ECO:0000256" key="3">
    <source>
        <dbReference type="ARBA" id="ARBA00023082"/>
    </source>
</evidence>
<keyword evidence="5 6" id="KW-0804">Transcription</keyword>
<evidence type="ECO:0000259" key="7">
    <source>
        <dbReference type="Pfam" id="PF04542"/>
    </source>
</evidence>
<feature type="domain" description="RNA polymerase sigma-70 region 2" evidence="7">
    <location>
        <begin position="30"/>
        <end position="91"/>
    </location>
</feature>
<dbReference type="CDD" id="cd06171">
    <property type="entry name" value="Sigma70_r4"/>
    <property type="match status" value="1"/>
</dbReference>
<dbReference type="InterPro" id="IPR036388">
    <property type="entry name" value="WH-like_DNA-bd_sf"/>
</dbReference>
<protein>
    <recommendedName>
        <fullName evidence="6">RNA polymerase sigma factor</fullName>
    </recommendedName>
</protein>
<evidence type="ECO:0000256" key="4">
    <source>
        <dbReference type="ARBA" id="ARBA00023125"/>
    </source>
</evidence>
<evidence type="ECO:0000259" key="8">
    <source>
        <dbReference type="Pfam" id="PF08281"/>
    </source>
</evidence>
<dbReference type="EMBL" id="JAATJH010000006">
    <property type="protein sequence ID" value="NJC27771.1"/>
    <property type="molecule type" value="Genomic_DNA"/>
</dbReference>
<dbReference type="InterPro" id="IPR013324">
    <property type="entry name" value="RNA_pol_sigma_r3/r4-like"/>
</dbReference>
<dbReference type="Gene3D" id="1.10.1740.10">
    <property type="match status" value="1"/>
</dbReference>
<reference evidence="9 10" key="1">
    <citation type="submission" date="2020-03" db="EMBL/GenBank/DDBJ databases">
        <title>Genomic Encyclopedia of Type Strains, Phase IV (KMG-IV): sequencing the most valuable type-strain genomes for metagenomic binning, comparative biology and taxonomic classification.</title>
        <authorList>
            <person name="Goeker M."/>
        </authorList>
    </citation>
    <scope>NUCLEOTIDE SEQUENCE [LARGE SCALE GENOMIC DNA]</scope>
    <source>
        <strain evidence="9 10">DSM 105096</strain>
    </source>
</reference>
<dbReference type="PANTHER" id="PTHR43133:SF8">
    <property type="entry name" value="RNA POLYMERASE SIGMA FACTOR HI_1459-RELATED"/>
    <property type="match status" value="1"/>
</dbReference>
<feature type="domain" description="RNA polymerase sigma factor 70 region 4 type 2" evidence="8">
    <location>
        <begin position="116"/>
        <end position="167"/>
    </location>
</feature>
<dbReference type="InterPro" id="IPR039425">
    <property type="entry name" value="RNA_pol_sigma-70-like"/>
</dbReference>
<name>A0ABX0XFW3_9BACT</name>
<dbReference type="Pfam" id="PF08281">
    <property type="entry name" value="Sigma70_r4_2"/>
    <property type="match status" value="1"/>
</dbReference>
<keyword evidence="3 6" id="KW-0731">Sigma factor</keyword>
<evidence type="ECO:0000256" key="5">
    <source>
        <dbReference type="ARBA" id="ARBA00023163"/>
    </source>
</evidence>
<comment type="caution">
    <text evidence="9">The sequence shown here is derived from an EMBL/GenBank/DDBJ whole genome shotgun (WGS) entry which is preliminary data.</text>
</comment>
<keyword evidence="4 6" id="KW-0238">DNA-binding</keyword>
<evidence type="ECO:0000256" key="2">
    <source>
        <dbReference type="ARBA" id="ARBA00023015"/>
    </source>
</evidence>
<dbReference type="PROSITE" id="PS01063">
    <property type="entry name" value="SIGMA70_ECF"/>
    <property type="match status" value="1"/>
</dbReference>
<evidence type="ECO:0000313" key="9">
    <source>
        <dbReference type="EMBL" id="NJC27771.1"/>
    </source>
</evidence>
<keyword evidence="2 6" id="KW-0805">Transcription regulation</keyword>
<sequence>MDCTPEWRNVVAAVARGDTAAQYQLYKRSFPYGLNVALHYCSHRQEAEEVLQDAFVKAFRHLESKGAVTHFKPWFRRVIINTAIDAGRRKKSVWDHANLLLPQPATNLAEQELNTQNLYALLQYLPPRYRLVFNLFVLEGHTHPEIAKILGISVGTSKSNLFKARKRVQQLAPPYFLIDKQFSNG</sequence>
<dbReference type="RefSeq" id="WP_168039188.1">
    <property type="nucleotide sequence ID" value="NZ_JAATJH010000006.1"/>
</dbReference>
<evidence type="ECO:0000256" key="6">
    <source>
        <dbReference type="RuleBase" id="RU000716"/>
    </source>
</evidence>
<dbReference type="InterPro" id="IPR014284">
    <property type="entry name" value="RNA_pol_sigma-70_dom"/>
</dbReference>
<dbReference type="PANTHER" id="PTHR43133">
    <property type="entry name" value="RNA POLYMERASE ECF-TYPE SIGMA FACTO"/>
    <property type="match status" value="1"/>
</dbReference>
<keyword evidence="10" id="KW-1185">Reference proteome</keyword>
<dbReference type="InterPro" id="IPR013249">
    <property type="entry name" value="RNA_pol_sigma70_r4_t2"/>
</dbReference>
<organism evidence="9 10">
    <name type="scientific">Neolewinella antarctica</name>
    <dbReference type="NCBI Taxonomy" id="442734"/>
    <lineage>
        <taxon>Bacteria</taxon>
        <taxon>Pseudomonadati</taxon>
        <taxon>Bacteroidota</taxon>
        <taxon>Saprospiria</taxon>
        <taxon>Saprospirales</taxon>
        <taxon>Lewinellaceae</taxon>
        <taxon>Neolewinella</taxon>
    </lineage>
</organism>
<dbReference type="Proteomes" id="UP000770785">
    <property type="component" value="Unassembled WGS sequence"/>
</dbReference>
<dbReference type="Pfam" id="PF04542">
    <property type="entry name" value="Sigma70_r2"/>
    <property type="match status" value="1"/>
</dbReference>
<accession>A0ABX0XFW3</accession>
<dbReference type="NCBIfam" id="TIGR02937">
    <property type="entry name" value="sigma70-ECF"/>
    <property type="match status" value="1"/>
</dbReference>
<dbReference type="InterPro" id="IPR000838">
    <property type="entry name" value="RNA_pol_sigma70_ECF_CS"/>
</dbReference>